<keyword evidence="9 10" id="KW-0275">Fatty acid biosynthesis</keyword>
<feature type="transmembrane region" description="Helical" evidence="10">
    <location>
        <begin position="236"/>
        <end position="258"/>
    </location>
</feature>
<comment type="catalytic activity">
    <reaction evidence="10">
        <text>an acyl-CoA + malonyl-CoA + H(+) = a 3-oxoacyl-CoA + CO2 + CoA</text>
        <dbReference type="Rhea" id="RHEA:50252"/>
        <dbReference type="ChEBI" id="CHEBI:15378"/>
        <dbReference type="ChEBI" id="CHEBI:16526"/>
        <dbReference type="ChEBI" id="CHEBI:57287"/>
        <dbReference type="ChEBI" id="CHEBI:57384"/>
        <dbReference type="ChEBI" id="CHEBI:58342"/>
        <dbReference type="ChEBI" id="CHEBI:90726"/>
    </reaction>
    <physiologicalReaction direction="left-to-right" evidence="10">
        <dbReference type="Rhea" id="RHEA:50253"/>
    </physiologicalReaction>
</comment>
<dbReference type="EC" id="2.3.1.-" evidence="10"/>
<dbReference type="GO" id="GO:0030148">
    <property type="term" value="P:sphingolipid biosynthetic process"/>
    <property type="evidence" value="ECO:0007669"/>
    <property type="project" value="TreeGrafter"/>
</dbReference>
<dbReference type="PANTHER" id="PTHR11157">
    <property type="entry name" value="FATTY ACID ACYL TRANSFERASE-RELATED"/>
    <property type="match status" value="1"/>
</dbReference>
<keyword evidence="4 10" id="KW-0812">Transmembrane</keyword>
<comment type="similarity">
    <text evidence="10">Belongs to the ELO family.</text>
</comment>
<dbReference type="Pfam" id="PF01151">
    <property type="entry name" value="ELO"/>
    <property type="match status" value="1"/>
</dbReference>
<dbReference type="GO" id="GO:0034625">
    <property type="term" value="P:fatty acid elongation, monounsaturated fatty acid"/>
    <property type="evidence" value="ECO:0007669"/>
    <property type="project" value="TreeGrafter"/>
</dbReference>
<dbReference type="EMBL" id="AB762293">
    <property type="protein sequence ID" value="BAM66615.1"/>
    <property type="molecule type" value="Genomic_DNA"/>
</dbReference>
<accession>K7ZMQ2</accession>
<dbReference type="AlphaFoldDB" id="K7ZMQ2"/>
<evidence type="ECO:0000256" key="3">
    <source>
        <dbReference type="ARBA" id="ARBA00022679"/>
    </source>
</evidence>
<dbReference type="GO" id="GO:0005789">
    <property type="term" value="C:endoplasmic reticulum membrane"/>
    <property type="evidence" value="ECO:0007669"/>
    <property type="project" value="TreeGrafter"/>
</dbReference>
<protein>
    <recommendedName>
        <fullName evidence="10">Elongation of fatty acids protein</fullName>
        <ecNumber evidence="10">2.3.1.-</ecNumber>
    </recommendedName>
</protein>
<evidence type="ECO:0000256" key="6">
    <source>
        <dbReference type="ARBA" id="ARBA00022989"/>
    </source>
</evidence>
<keyword evidence="2 10" id="KW-0444">Lipid biosynthesis</keyword>
<organism evidence="11">
    <name type="scientific">Thraustochytrium sp. (strain ATCC 26185 / S-3)</name>
    <dbReference type="NCBI Taxonomy" id="672127"/>
    <lineage>
        <taxon>Eukaryota</taxon>
        <taxon>Sar</taxon>
        <taxon>Stramenopiles</taxon>
        <taxon>Bigyra</taxon>
        <taxon>Labyrinthulomycetes</taxon>
        <taxon>Thraustochytrida</taxon>
        <taxon>Thraustochytriidae</taxon>
        <taxon>Thraustochytrium</taxon>
    </lineage>
</organism>
<keyword evidence="6 10" id="KW-1133">Transmembrane helix</keyword>
<keyword evidence="3 10" id="KW-0808">Transferase</keyword>
<evidence type="ECO:0000256" key="9">
    <source>
        <dbReference type="ARBA" id="ARBA00023160"/>
    </source>
</evidence>
<evidence type="ECO:0000256" key="8">
    <source>
        <dbReference type="ARBA" id="ARBA00023136"/>
    </source>
</evidence>
<keyword evidence="8 10" id="KW-0472">Membrane</keyword>
<keyword evidence="7 10" id="KW-0443">Lipid metabolism</keyword>
<evidence type="ECO:0000256" key="10">
    <source>
        <dbReference type="RuleBase" id="RU361115"/>
    </source>
</evidence>
<evidence type="ECO:0000256" key="4">
    <source>
        <dbReference type="ARBA" id="ARBA00022692"/>
    </source>
</evidence>
<dbReference type="GO" id="GO:0042761">
    <property type="term" value="P:very long-chain fatty acid biosynthetic process"/>
    <property type="evidence" value="ECO:0007669"/>
    <property type="project" value="TreeGrafter"/>
</dbReference>
<sequence>MMEPLDRYRALAELAARYASSAAFKWQVTYDAKDSFVGPLGIREPLGLLVGSVVLYLSLLAVVYALRNYLGGLMALRSVHNLGLCLFSGAVWIYTSYLMIQDGHFRSLEAATCEPLKHPHFQLISLLFALSKIWEWFDTVLLIVKGNKLRFLHVLHHATTFWLYAIDHIFLSSIKYGVAVNAFIHTVMYAHYFRPFPKGLRPLITQLQIVQFIFSIGIHTAIYWHYDCEPLVHTHFWEYVTPYLFVVPFLILFLNFYLQQYVLAPAKTKKA</sequence>
<evidence type="ECO:0000256" key="7">
    <source>
        <dbReference type="ARBA" id="ARBA00023098"/>
    </source>
</evidence>
<name>K7ZMQ2_THRS2</name>
<reference evidence="11" key="1">
    <citation type="submission" date="2012-11" db="EMBL/GenBank/DDBJ databases">
        <title>Two fatty acid elongases in thraustochytrid.</title>
        <authorList>
            <person name="Ohara J."/>
            <person name="Sakaguchi K."/>
            <person name="Okita Y."/>
            <person name="Okino N."/>
            <person name="Ito M."/>
        </authorList>
    </citation>
    <scope>NUCLEOTIDE SEQUENCE</scope>
    <source>
        <strain evidence="11">ATCC 26185</strain>
    </source>
</reference>
<comment type="subcellular location">
    <subcellularLocation>
        <location evidence="1">Membrane</location>
        <topology evidence="1">Multi-pass membrane protein</topology>
    </subcellularLocation>
</comment>
<dbReference type="GO" id="GO:0019367">
    <property type="term" value="P:fatty acid elongation, saturated fatty acid"/>
    <property type="evidence" value="ECO:0007669"/>
    <property type="project" value="TreeGrafter"/>
</dbReference>
<evidence type="ECO:0000256" key="5">
    <source>
        <dbReference type="ARBA" id="ARBA00022832"/>
    </source>
</evidence>
<proteinExistence type="inferred from homology"/>
<dbReference type="GO" id="GO:0009922">
    <property type="term" value="F:fatty acid elongase activity"/>
    <property type="evidence" value="ECO:0007669"/>
    <property type="project" value="InterPro"/>
</dbReference>
<feature type="transmembrane region" description="Helical" evidence="10">
    <location>
        <begin position="46"/>
        <end position="66"/>
    </location>
</feature>
<evidence type="ECO:0000313" key="11">
    <source>
        <dbReference type="EMBL" id="BAM66615.1"/>
    </source>
</evidence>
<feature type="transmembrane region" description="Helical" evidence="10">
    <location>
        <begin position="205"/>
        <end position="224"/>
    </location>
</feature>
<evidence type="ECO:0000256" key="2">
    <source>
        <dbReference type="ARBA" id="ARBA00022516"/>
    </source>
</evidence>
<feature type="transmembrane region" description="Helical" evidence="10">
    <location>
        <begin position="78"/>
        <end position="100"/>
    </location>
</feature>
<comment type="caution">
    <text evidence="10">Lacks conserved residue(s) required for the propagation of feature annotation.</text>
</comment>
<keyword evidence="5 10" id="KW-0276">Fatty acid metabolism</keyword>
<dbReference type="GO" id="GO:0034626">
    <property type="term" value="P:fatty acid elongation, polyunsaturated fatty acid"/>
    <property type="evidence" value="ECO:0007669"/>
    <property type="project" value="TreeGrafter"/>
</dbReference>
<dbReference type="InterPro" id="IPR002076">
    <property type="entry name" value="ELO_fam"/>
</dbReference>
<evidence type="ECO:0000256" key="1">
    <source>
        <dbReference type="ARBA" id="ARBA00004141"/>
    </source>
</evidence>